<dbReference type="GeneID" id="20174564"/>
<dbReference type="EMBL" id="KI669565">
    <property type="protein sequence ID" value="ETN19056.1"/>
    <property type="molecule type" value="Genomic_DNA"/>
</dbReference>
<protein>
    <submittedName>
        <fullName evidence="1">Uncharacterized protein</fullName>
    </submittedName>
</protein>
<gene>
    <name evidence="1" type="ORF">PPTG_04472</name>
</gene>
<dbReference type="RefSeq" id="XP_008894963.1">
    <property type="nucleotide sequence ID" value="XM_008896715.1"/>
</dbReference>
<reference evidence="2" key="1">
    <citation type="submission" date="2011-12" db="EMBL/GenBank/DDBJ databases">
        <authorList>
            <consortium name="The Broad Institute Genome Sequencing Platform"/>
            <person name="Russ C."/>
            <person name="Tyler B."/>
            <person name="Panabieres F."/>
            <person name="Shan W."/>
            <person name="Tripathy S."/>
            <person name="Grunwald N."/>
            <person name="Machado M."/>
            <person name="Young S.K."/>
            <person name="Zeng Q."/>
            <person name="Gargeya S."/>
            <person name="Fitzgerald M."/>
            <person name="Haas B."/>
            <person name="Abouelleil A."/>
            <person name="Alvarado L."/>
            <person name="Arachchi H.M."/>
            <person name="Berlin A."/>
            <person name="Chapman S.B."/>
            <person name="Gearin G."/>
            <person name="Goldberg J."/>
            <person name="Griggs A."/>
            <person name="Gujja S."/>
            <person name="Hansen M."/>
            <person name="Heiman D."/>
            <person name="Howarth C."/>
            <person name="Larimer J."/>
            <person name="Lui A."/>
            <person name="MacDonald P.J.P."/>
            <person name="McCowen C."/>
            <person name="Montmayeur A."/>
            <person name="Murphy C."/>
            <person name="Neiman D."/>
            <person name="Pearson M."/>
            <person name="Priest M."/>
            <person name="Roberts A."/>
            <person name="Saif S."/>
            <person name="Shea T."/>
            <person name="Sisk P."/>
            <person name="Stolte C."/>
            <person name="Sykes S."/>
            <person name="Wortman J."/>
            <person name="Nusbaum C."/>
            <person name="Birren B."/>
        </authorList>
    </citation>
    <scope>NUCLEOTIDE SEQUENCE [LARGE SCALE GENOMIC DNA]</scope>
    <source>
        <strain evidence="2">INRA-310</strain>
    </source>
</reference>
<reference evidence="1 2" key="2">
    <citation type="submission" date="2013-11" db="EMBL/GenBank/DDBJ databases">
        <title>The Genome Sequence of Phytophthora parasitica INRA-310.</title>
        <authorList>
            <consortium name="The Broad Institute Genomics Platform"/>
            <person name="Russ C."/>
            <person name="Tyler B."/>
            <person name="Panabieres F."/>
            <person name="Shan W."/>
            <person name="Tripathy S."/>
            <person name="Grunwald N."/>
            <person name="Machado M."/>
            <person name="Johnson C.S."/>
            <person name="Arredondo F."/>
            <person name="Hong C."/>
            <person name="Coffey M."/>
            <person name="Young S.K."/>
            <person name="Zeng Q."/>
            <person name="Gargeya S."/>
            <person name="Fitzgerald M."/>
            <person name="Abouelleil A."/>
            <person name="Alvarado L."/>
            <person name="Chapman S.B."/>
            <person name="Gainer-Dewar J."/>
            <person name="Goldberg J."/>
            <person name="Griggs A."/>
            <person name="Gujja S."/>
            <person name="Hansen M."/>
            <person name="Howarth C."/>
            <person name="Imamovic A."/>
            <person name="Ireland A."/>
            <person name="Larimer J."/>
            <person name="McCowan C."/>
            <person name="Murphy C."/>
            <person name="Pearson M."/>
            <person name="Poon T.W."/>
            <person name="Priest M."/>
            <person name="Roberts A."/>
            <person name="Saif S."/>
            <person name="Shea T."/>
            <person name="Sykes S."/>
            <person name="Wortman J."/>
            <person name="Nusbaum C."/>
            <person name="Birren B."/>
        </authorList>
    </citation>
    <scope>NUCLEOTIDE SEQUENCE [LARGE SCALE GENOMIC DNA]</scope>
    <source>
        <strain evidence="1 2">INRA-310</strain>
    </source>
</reference>
<evidence type="ECO:0000313" key="2">
    <source>
        <dbReference type="Proteomes" id="UP000018817"/>
    </source>
</evidence>
<dbReference type="OMA" id="EADLGFC"/>
<dbReference type="AlphaFoldDB" id="W2R1B1"/>
<evidence type="ECO:0000313" key="1">
    <source>
        <dbReference type="EMBL" id="ETN19056.1"/>
    </source>
</evidence>
<accession>W2R1B1</accession>
<proteinExistence type="predicted"/>
<dbReference type="VEuPathDB" id="FungiDB:PPTG_04472"/>
<dbReference type="Proteomes" id="UP000018817">
    <property type="component" value="Unassembled WGS sequence"/>
</dbReference>
<name>W2R1B1_PHYN3</name>
<sequence>MRATSPDPDDNYTTDEMVSTRVLASYVFGLALLALSSAQNANEGWIKTTMDEIDKQRLYSALKDVKSYSPGITTLICVKDTLSLEMAGEQAGSTGGSTLNAPNPNAGKDTLFHYDVVGCEVDAEADLGFCHADLTCDQAPFDVYLTQPTGTDTIKVTSVLAKN</sequence>
<organism evidence="1 2">
    <name type="scientific">Phytophthora nicotianae (strain INRA-310)</name>
    <name type="common">Phytophthora parasitica</name>
    <dbReference type="NCBI Taxonomy" id="761204"/>
    <lineage>
        <taxon>Eukaryota</taxon>
        <taxon>Sar</taxon>
        <taxon>Stramenopiles</taxon>
        <taxon>Oomycota</taxon>
        <taxon>Peronosporomycetes</taxon>
        <taxon>Peronosporales</taxon>
        <taxon>Peronosporaceae</taxon>
        <taxon>Phytophthora</taxon>
    </lineage>
</organism>